<keyword evidence="2" id="KW-0813">Transport</keyword>
<protein>
    <submittedName>
        <fullName evidence="8">Efflux RND transporter periplasmic adaptor subunit</fullName>
    </submittedName>
</protein>
<dbReference type="RefSeq" id="WP_369328373.1">
    <property type="nucleotide sequence ID" value="NZ_JAULBC010000001.1"/>
</dbReference>
<evidence type="ECO:0000256" key="2">
    <source>
        <dbReference type="ARBA" id="ARBA00022448"/>
    </source>
</evidence>
<dbReference type="InterPro" id="IPR058792">
    <property type="entry name" value="Beta-barrel_RND_2"/>
</dbReference>
<dbReference type="PANTHER" id="PTHR30097:SF4">
    <property type="entry name" value="SLR6042 PROTEIN"/>
    <property type="match status" value="1"/>
</dbReference>
<dbReference type="Pfam" id="PF25919">
    <property type="entry name" value="BSH_CusB"/>
    <property type="match status" value="1"/>
</dbReference>
<dbReference type="Gene3D" id="2.40.30.170">
    <property type="match status" value="1"/>
</dbReference>
<dbReference type="Pfam" id="PF25869">
    <property type="entry name" value="3HB_CusB"/>
    <property type="match status" value="1"/>
</dbReference>
<dbReference type="EMBL" id="JAULBC010000001">
    <property type="protein sequence ID" value="MEX6686976.1"/>
    <property type="molecule type" value="Genomic_DNA"/>
</dbReference>
<dbReference type="InterPro" id="IPR045800">
    <property type="entry name" value="HMBD"/>
</dbReference>
<evidence type="ECO:0000259" key="7">
    <source>
        <dbReference type="Pfam" id="PF25989"/>
    </source>
</evidence>
<dbReference type="Gene3D" id="2.40.420.20">
    <property type="match status" value="1"/>
</dbReference>
<evidence type="ECO:0000259" key="4">
    <source>
        <dbReference type="Pfam" id="PF25869"/>
    </source>
</evidence>
<dbReference type="InterPro" id="IPR051909">
    <property type="entry name" value="MFP_Cation_Efflux"/>
</dbReference>
<dbReference type="Proteomes" id="UP001560573">
    <property type="component" value="Unassembled WGS sequence"/>
</dbReference>
<dbReference type="Pfam" id="PF25989">
    <property type="entry name" value="YknX_C"/>
    <property type="match status" value="1"/>
</dbReference>
<accession>A0ABV3ZAS9</accession>
<dbReference type="Pfam" id="PF25954">
    <property type="entry name" value="Beta-barrel_RND_2"/>
    <property type="match status" value="1"/>
</dbReference>
<dbReference type="InterPro" id="IPR058790">
    <property type="entry name" value="BSH_CusB"/>
</dbReference>
<feature type="domain" description="Heavy metal binding" evidence="3">
    <location>
        <begin position="31"/>
        <end position="58"/>
    </location>
</feature>
<evidence type="ECO:0000313" key="9">
    <source>
        <dbReference type="Proteomes" id="UP001560573"/>
    </source>
</evidence>
<feature type="domain" description="CusB-like barrel-sandwich hybrid" evidence="5">
    <location>
        <begin position="110"/>
        <end position="233"/>
    </location>
</feature>
<keyword evidence="9" id="KW-1185">Reference proteome</keyword>
<dbReference type="InterPro" id="IPR058637">
    <property type="entry name" value="YknX-like_C"/>
</dbReference>
<dbReference type="Gene3D" id="2.40.50.100">
    <property type="match status" value="1"/>
</dbReference>
<proteinExistence type="inferred from homology"/>
<evidence type="ECO:0000259" key="6">
    <source>
        <dbReference type="Pfam" id="PF25954"/>
    </source>
</evidence>
<sequence>MRQIIIAVLLSWMIISCGTKKEKAAVADDVYYTCSMDPQVVEAKPGKCPICHMELTPVSKKLQEAANEIQLSPEQITLGNIHVDTLRNGMFNNKTILTGTLTFNELTTNAISARIGGRIERLYFKNLGDRIAKGDRLFDLYSEELNNVKQEFLLAVEKQSKLGNSLIDYKTLVESARNKLVLWGMSDSQIESLKTSGKTSVVTTFYATASGTVTELPVKEGDYVMEGGTIVKLADLSALWAEAQVYTSRLSLLNTNASALVQIPDVVGKTLTGKIEFVNPEINPDTRINLIRINVPNKDGSLKPGMPVYVTIQDPPQKMLSLPVDAVLRDGKEAVVWTQVSANKFASKTVETGREAEGMIEITSGLKDGDVVVVSGAYLLQSENVFRK</sequence>
<organism evidence="8 9">
    <name type="scientific">Danxiaibacter flavus</name>
    <dbReference type="NCBI Taxonomy" id="3049108"/>
    <lineage>
        <taxon>Bacteria</taxon>
        <taxon>Pseudomonadati</taxon>
        <taxon>Bacteroidota</taxon>
        <taxon>Chitinophagia</taxon>
        <taxon>Chitinophagales</taxon>
        <taxon>Chitinophagaceae</taxon>
        <taxon>Danxiaibacter</taxon>
    </lineage>
</organism>
<reference evidence="8 9" key="1">
    <citation type="submission" date="2023-07" db="EMBL/GenBank/DDBJ databases">
        <authorList>
            <person name="Lian W.-H."/>
        </authorList>
    </citation>
    <scope>NUCLEOTIDE SEQUENCE [LARGE SCALE GENOMIC DNA]</scope>
    <source>
        <strain evidence="8 9">SYSU DXS3180</strain>
    </source>
</reference>
<dbReference type="SUPFAM" id="SSF111369">
    <property type="entry name" value="HlyD-like secretion proteins"/>
    <property type="match status" value="1"/>
</dbReference>
<name>A0ABV3ZAS9_9BACT</name>
<comment type="caution">
    <text evidence="8">The sequence shown here is derived from an EMBL/GenBank/DDBJ whole genome shotgun (WGS) entry which is preliminary data.</text>
</comment>
<evidence type="ECO:0000259" key="5">
    <source>
        <dbReference type="Pfam" id="PF25919"/>
    </source>
</evidence>
<dbReference type="NCBIfam" id="TIGR01730">
    <property type="entry name" value="RND_mfp"/>
    <property type="match status" value="1"/>
</dbReference>
<dbReference type="Pfam" id="PF19335">
    <property type="entry name" value="HMBD"/>
    <property type="match status" value="1"/>
</dbReference>
<comment type="similarity">
    <text evidence="1">Belongs to the membrane fusion protein (MFP) (TC 8.A.1) family.</text>
</comment>
<evidence type="ECO:0000313" key="8">
    <source>
        <dbReference type="EMBL" id="MEX6686976.1"/>
    </source>
</evidence>
<evidence type="ECO:0000256" key="1">
    <source>
        <dbReference type="ARBA" id="ARBA00009477"/>
    </source>
</evidence>
<dbReference type="InterPro" id="IPR058791">
    <property type="entry name" value="3HB_CusB"/>
</dbReference>
<gene>
    <name evidence="8" type="ORF">QTN47_05700</name>
</gene>
<feature type="domain" description="YknX-like C-terminal permuted SH3-like" evidence="7">
    <location>
        <begin position="320"/>
        <end position="380"/>
    </location>
</feature>
<dbReference type="PROSITE" id="PS51257">
    <property type="entry name" value="PROKAR_LIPOPROTEIN"/>
    <property type="match status" value="1"/>
</dbReference>
<feature type="domain" description="CusB-like beta-barrel" evidence="6">
    <location>
        <begin position="239"/>
        <end position="314"/>
    </location>
</feature>
<feature type="domain" description="CusB-like three alpha-helical bundle" evidence="4">
    <location>
        <begin position="170"/>
        <end position="199"/>
    </location>
</feature>
<dbReference type="PANTHER" id="PTHR30097">
    <property type="entry name" value="CATION EFFLUX SYSTEM PROTEIN CUSB"/>
    <property type="match status" value="1"/>
</dbReference>
<evidence type="ECO:0000259" key="3">
    <source>
        <dbReference type="Pfam" id="PF19335"/>
    </source>
</evidence>
<dbReference type="InterPro" id="IPR006143">
    <property type="entry name" value="RND_pump_MFP"/>
</dbReference>